<sequence>MTMKGVNIYKAARQRAHMTIETASEMLNVAPRSLQHYEAGDRETPDEIVAGMMQAYNAPYLGYQHLRASPVGKVILPEVCDISPARCAIKTALAAEHVPDIAKTMLAIGEDNRIDKSELATLQQLQASTRKLVGAFFSVLILSGEKENATRRAPSGVQMKDEM</sequence>
<dbReference type="InterPro" id="IPR001387">
    <property type="entry name" value="Cro/C1-type_HTH"/>
</dbReference>
<organism evidence="2 3">
    <name type="scientific">Succiniclasticum ruminis</name>
    <dbReference type="NCBI Taxonomy" id="40841"/>
    <lineage>
        <taxon>Bacteria</taxon>
        <taxon>Bacillati</taxon>
        <taxon>Bacillota</taxon>
        <taxon>Negativicutes</taxon>
        <taxon>Acidaminococcales</taxon>
        <taxon>Acidaminococcaceae</taxon>
        <taxon>Succiniclasticum</taxon>
    </lineage>
</organism>
<dbReference type="SMART" id="SM00530">
    <property type="entry name" value="HTH_XRE"/>
    <property type="match status" value="1"/>
</dbReference>
<dbReference type="EMBL" id="FMYW01000008">
    <property type="protein sequence ID" value="SDC49673.1"/>
    <property type="molecule type" value="Genomic_DNA"/>
</dbReference>
<accession>A0A1G6M2B6</accession>
<dbReference type="GO" id="GO:0003677">
    <property type="term" value="F:DNA binding"/>
    <property type="evidence" value="ECO:0007669"/>
    <property type="project" value="InterPro"/>
</dbReference>
<dbReference type="OrthoDB" id="1624259at2"/>
<dbReference type="PROSITE" id="PS50943">
    <property type="entry name" value="HTH_CROC1"/>
    <property type="match status" value="1"/>
</dbReference>
<keyword evidence="3" id="KW-1185">Reference proteome</keyword>
<dbReference type="Pfam" id="PF01381">
    <property type="entry name" value="HTH_3"/>
    <property type="match status" value="1"/>
</dbReference>
<gene>
    <name evidence="2" type="ORF">SAMN04487864_108144</name>
</gene>
<dbReference type="SUPFAM" id="SSF47413">
    <property type="entry name" value="lambda repressor-like DNA-binding domains"/>
    <property type="match status" value="1"/>
</dbReference>
<name>A0A1G6M2B6_9FIRM</name>
<dbReference type="Gene3D" id="1.10.260.40">
    <property type="entry name" value="lambda repressor-like DNA-binding domains"/>
    <property type="match status" value="1"/>
</dbReference>
<evidence type="ECO:0000313" key="3">
    <source>
        <dbReference type="Proteomes" id="UP000198943"/>
    </source>
</evidence>
<proteinExistence type="predicted"/>
<dbReference type="Proteomes" id="UP000198943">
    <property type="component" value="Unassembled WGS sequence"/>
</dbReference>
<feature type="domain" description="HTH cro/C1-type" evidence="1">
    <location>
        <begin position="10"/>
        <end position="61"/>
    </location>
</feature>
<dbReference type="AlphaFoldDB" id="A0A1G6M2B6"/>
<reference evidence="3" key="1">
    <citation type="submission" date="2016-10" db="EMBL/GenBank/DDBJ databases">
        <authorList>
            <person name="Varghese N."/>
            <person name="Submissions S."/>
        </authorList>
    </citation>
    <scope>NUCLEOTIDE SEQUENCE [LARGE SCALE GENOMIC DNA]</scope>
    <source>
        <strain evidence="3">DSM 11005</strain>
    </source>
</reference>
<dbReference type="InterPro" id="IPR010982">
    <property type="entry name" value="Lambda_DNA-bd_dom_sf"/>
</dbReference>
<evidence type="ECO:0000259" key="1">
    <source>
        <dbReference type="PROSITE" id="PS50943"/>
    </source>
</evidence>
<dbReference type="RefSeq" id="WP_093730458.1">
    <property type="nucleotide sequence ID" value="NZ_FMYW01000008.1"/>
</dbReference>
<evidence type="ECO:0000313" key="2">
    <source>
        <dbReference type="EMBL" id="SDC49673.1"/>
    </source>
</evidence>
<protein>
    <submittedName>
        <fullName evidence="2">Helix-turn-helix</fullName>
    </submittedName>
</protein>
<dbReference type="CDD" id="cd00093">
    <property type="entry name" value="HTH_XRE"/>
    <property type="match status" value="1"/>
</dbReference>